<protein>
    <submittedName>
        <fullName evidence="1">Uncharacterized protein</fullName>
    </submittedName>
</protein>
<name>X1AHK3_9ZZZZ</name>
<feature type="non-terminal residue" evidence="1">
    <location>
        <position position="305"/>
    </location>
</feature>
<comment type="caution">
    <text evidence="1">The sequence shown here is derived from an EMBL/GenBank/DDBJ whole genome shotgun (WGS) entry which is preliminary data.</text>
</comment>
<proteinExistence type="predicted"/>
<evidence type="ECO:0000313" key="1">
    <source>
        <dbReference type="EMBL" id="GAG82070.1"/>
    </source>
</evidence>
<reference evidence="1" key="1">
    <citation type="journal article" date="2014" name="Front. Microbiol.">
        <title>High frequency of phylogenetically diverse reductive dehalogenase-homologous genes in deep subseafloor sedimentary metagenomes.</title>
        <authorList>
            <person name="Kawai M."/>
            <person name="Futagami T."/>
            <person name="Toyoda A."/>
            <person name="Takaki Y."/>
            <person name="Nishi S."/>
            <person name="Hori S."/>
            <person name="Arai W."/>
            <person name="Tsubouchi T."/>
            <person name="Morono Y."/>
            <person name="Uchiyama I."/>
            <person name="Ito T."/>
            <person name="Fujiyama A."/>
            <person name="Inagaki F."/>
            <person name="Takami H."/>
        </authorList>
    </citation>
    <scope>NUCLEOTIDE SEQUENCE</scope>
    <source>
        <strain evidence="1">Expedition CK06-06</strain>
    </source>
</reference>
<gene>
    <name evidence="1" type="ORF">S01H4_23977</name>
</gene>
<accession>X1AHK3</accession>
<sequence length="305" mass="33855">AITVVSENQITSNNNELMTSQDVIFDGLYLNYTFTISGTGSGFSNFSYSHISGNDYNVYWDSFTGDTVWDENLGTRVINNSAGAIFFIDGDHAPLWIFTNSTLGQVIQIAVDGSGDHPFNITREFAYNLPGFGTIDVWQLEDLSFPGGIALYEKSTGFLIKGFFPVVPAFNYTLEIITTNLIFDYTTPDSGIIDGLYIAHNYTVSSMIFKSNFSFSEDPIGTYNVTWDVALLGSFSWNEYIANRRIFNTGSSGFHDFSHTLVWIQTNVGLSDIVPITVGVVGDQNYTITDQLVHKIAGFGYVEVW</sequence>
<feature type="non-terminal residue" evidence="1">
    <location>
        <position position="1"/>
    </location>
</feature>
<dbReference type="EMBL" id="BART01011206">
    <property type="protein sequence ID" value="GAG82070.1"/>
    <property type="molecule type" value="Genomic_DNA"/>
</dbReference>
<organism evidence="1">
    <name type="scientific">marine sediment metagenome</name>
    <dbReference type="NCBI Taxonomy" id="412755"/>
    <lineage>
        <taxon>unclassified sequences</taxon>
        <taxon>metagenomes</taxon>
        <taxon>ecological metagenomes</taxon>
    </lineage>
</organism>
<dbReference type="AlphaFoldDB" id="X1AHK3"/>